<dbReference type="InterPro" id="IPR017937">
    <property type="entry name" value="Thioredoxin_CS"/>
</dbReference>
<evidence type="ECO:0000256" key="3">
    <source>
        <dbReference type="ARBA" id="ARBA00010617"/>
    </source>
</evidence>
<dbReference type="CDD" id="cd02947">
    <property type="entry name" value="TRX_family"/>
    <property type="match status" value="1"/>
</dbReference>
<evidence type="ECO:0000256" key="10">
    <source>
        <dbReference type="ARBA" id="ARBA00023033"/>
    </source>
</evidence>
<evidence type="ECO:0000313" key="13">
    <source>
        <dbReference type="EMBL" id="KAF5948694.1"/>
    </source>
</evidence>
<dbReference type="FunFam" id="1.10.630.10:FF:000029">
    <property type="entry name" value="Cytochrome P450 734A1"/>
    <property type="match status" value="1"/>
</dbReference>
<dbReference type="InterPro" id="IPR013766">
    <property type="entry name" value="Thioredoxin_domain"/>
</dbReference>
<evidence type="ECO:0000256" key="6">
    <source>
        <dbReference type="ARBA" id="ARBA00022723"/>
    </source>
</evidence>
<protein>
    <recommendedName>
        <fullName evidence="12">Thioredoxin domain-containing protein</fullName>
    </recommendedName>
</protein>
<evidence type="ECO:0000256" key="11">
    <source>
        <dbReference type="ARBA" id="ARBA00023136"/>
    </source>
</evidence>
<proteinExistence type="inferred from homology"/>
<feature type="domain" description="Thioredoxin" evidence="12">
    <location>
        <begin position="504"/>
        <end position="631"/>
    </location>
</feature>
<evidence type="ECO:0000256" key="9">
    <source>
        <dbReference type="ARBA" id="ARBA00023004"/>
    </source>
</evidence>
<dbReference type="InterPro" id="IPR036396">
    <property type="entry name" value="Cyt_P450_sf"/>
</dbReference>
<sequence length="921" mass="105566">MEVTVSSIVTSIALVTLLTCAWRVVNWVWLRPKQLEKWLREQGFKGNPYKVLYGDTKEMTSMTRESISKPMDTSSDDIIPRVLPSHHHSVHLHGKDYFQWMGPIPRVNIANPKLIKEILFNYEIFQKPRRNPLGRLLVSGILSLEGDKWVMHRNLLNPAFHLEKLKHMVPAMCSSCSEMISKWEVLVSSTKGSCEVDVRSYLDNLTADVISRTAFGSNYEEGKRIFQLQKEQTSLTIQLMQSIYIPGWRFLPTKTNMRMKAIYCEVGDLLSNIINKRERMIKENDGDDDLLGILLKTNLKEIQEKGNKKNITMTTEEVIEECKLFYLAGQETTSALLVWTMILLSKYQKWQALAREEVLAVFGDKKPNSDGLNQLKTMTMILYEVLRLYPPAIVLSRAIHKKTKVGELVLPPGVELSLPILAIHHDHEIWGKDASEFKPERFSEGVTKATKGPGAFIPFSGGPQLSHQLSNSKPKTFCQKIKFSDNKRELRSKFQFPSTMQHVRRSSSTSSLVSMQTSSMRTSQVLAFHSPSKWKAHFEASKATSKLMVIYFTASWCVPCRFMEPAIDEFAAKYTEVEFIKIDVDELMDVSQEYGVQAMPTFILIKKGRVVDKVTGVRKEELQNKIEKNRAYHYYDHDSLRASEHMAPAMCSSCSEMISKWEVLVSSTKGSCEVDVRPYLDNLTADVISRTAFGSNYEERKRIFQLQKEQIDLTIQLTRSIYIPSWRFLPTKTNTRMKAIYREVGDLLSNIINKREWTIKENDGDNDLLGILLKTNLKEIQEKGNKKNITLTTEEHMVPAMCSSCSEMISKWEVLVSSTKGFLPTKTNMRMKAIYCEVGDLLSNIINKRERMIKENDGDDDLLGILLKTNLKEIQEKGNKKNITLTTEEVIEECKLFYLAGQETTSALLDQKKKKKKKKKK</sequence>
<dbReference type="PANTHER" id="PTHR24282:SF254">
    <property type="entry name" value="CYTOCHROME P450 CYP72A219-LIKE"/>
    <property type="match status" value="1"/>
</dbReference>
<dbReference type="InterPro" id="IPR001128">
    <property type="entry name" value="Cyt_P450"/>
</dbReference>
<comment type="cofactor">
    <cofactor evidence="1">
        <name>heme</name>
        <dbReference type="ChEBI" id="CHEBI:30413"/>
    </cofactor>
</comment>
<dbReference type="Gene3D" id="3.40.30.10">
    <property type="entry name" value="Glutaredoxin"/>
    <property type="match status" value="1"/>
</dbReference>
<dbReference type="PRINTS" id="PR00385">
    <property type="entry name" value="P450"/>
</dbReference>
<keyword evidence="5" id="KW-0812">Transmembrane</keyword>
<evidence type="ECO:0000313" key="14">
    <source>
        <dbReference type="Proteomes" id="UP000593564"/>
    </source>
</evidence>
<keyword evidence="6" id="KW-0479">Metal-binding</keyword>
<evidence type="ECO:0000256" key="8">
    <source>
        <dbReference type="ARBA" id="ARBA00023002"/>
    </source>
</evidence>
<keyword evidence="4" id="KW-0349">Heme</keyword>
<dbReference type="SUPFAM" id="SSF48264">
    <property type="entry name" value="Cytochrome P450"/>
    <property type="match status" value="3"/>
</dbReference>
<accession>A0A7J7HA13</accession>
<dbReference type="PROSITE" id="PS00194">
    <property type="entry name" value="THIOREDOXIN_1"/>
    <property type="match status" value="1"/>
</dbReference>
<dbReference type="GO" id="GO:0016705">
    <property type="term" value="F:oxidoreductase activity, acting on paired donors, with incorporation or reduction of molecular oxygen"/>
    <property type="evidence" value="ECO:0007669"/>
    <property type="project" value="InterPro"/>
</dbReference>
<dbReference type="Proteomes" id="UP000593564">
    <property type="component" value="Unassembled WGS sequence"/>
</dbReference>
<dbReference type="AlphaFoldDB" id="A0A7J7HA13"/>
<keyword evidence="11" id="KW-0472">Membrane</keyword>
<comment type="subcellular location">
    <subcellularLocation>
        <location evidence="2">Membrane</location>
    </subcellularLocation>
</comment>
<dbReference type="GO" id="GO:0005506">
    <property type="term" value="F:iron ion binding"/>
    <property type="evidence" value="ECO:0007669"/>
    <property type="project" value="InterPro"/>
</dbReference>
<organism evidence="13 14">
    <name type="scientific">Camellia sinensis</name>
    <name type="common">Tea plant</name>
    <name type="synonym">Thea sinensis</name>
    <dbReference type="NCBI Taxonomy" id="4442"/>
    <lineage>
        <taxon>Eukaryota</taxon>
        <taxon>Viridiplantae</taxon>
        <taxon>Streptophyta</taxon>
        <taxon>Embryophyta</taxon>
        <taxon>Tracheophyta</taxon>
        <taxon>Spermatophyta</taxon>
        <taxon>Magnoliopsida</taxon>
        <taxon>eudicotyledons</taxon>
        <taxon>Gunneridae</taxon>
        <taxon>Pentapetalae</taxon>
        <taxon>asterids</taxon>
        <taxon>Ericales</taxon>
        <taxon>Theaceae</taxon>
        <taxon>Camellia</taxon>
    </lineage>
</organism>
<evidence type="ECO:0000259" key="12">
    <source>
        <dbReference type="PROSITE" id="PS51352"/>
    </source>
</evidence>
<dbReference type="SUPFAM" id="SSF52833">
    <property type="entry name" value="Thioredoxin-like"/>
    <property type="match status" value="1"/>
</dbReference>
<keyword evidence="7" id="KW-1133">Transmembrane helix</keyword>
<keyword evidence="10" id="KW-0503">Monooxygenase</keyword>
<dbReference type="InterPro" id="IPR036249">
    <property type="entry name" value="Thioredoxin-like_sf"/>
</dbReference>
<comment type="similarity">
    <text evidence="3">Belongs to the cytochrome P450 family.</text>
</comment>
<evidence type="ECO:0000256" key="1">
    <source>
        <dbReference type="ARBA" id="ARBA00001971"/>
    </source>
</evidence>
<dbReference type="PANTHER" id="PTHR24282">
    <property type="entry name" value="CYTOCHROME P450 FAMILY MEMBER"/>
    <property type="match status" value="1"/>
</dbReference>
<evidence type="ECO:0000256" key="4">
    <source>
        <dbReference type="ARBA" id="ARBA00022617"/>
    </source>
</evidence>
<dbReference type="Gene3D" id="1.10.630.10">
    <property type="entry name" value="Cytochrome P450"/>
    <property type="match status" value="1"/>
</dbReference>
<dbReference type="EMBL" id="JACBKZ010000006">
    <property type="protein sequence ID" value="KAF5948694.1"/>
    <property type="molecule type" value="Genomic_DNA"/>
</dbReference>
<dbReference type="PRINTS" id="PR00464">
    <property type="entry name" value="EP450II"/>
</dbReference>
<dbReference type="Pfam" id="PF00067">
    <property type="entry name" value="p450"/>
    <property type="match status" value="3"/>
</dbReference>
<dbReference type="InterPro" id="IPR002402">
    <property type="entry name" value="Cyt_P450_E_grp-II"/>
</dbReference>
<keyword evidence="8" id="KW-0560">Oxidoreductase</keyword>
<reference evidence="13 14" key="2">
    <citation type="submission" date="2020-07" db="EMBL/GenBank/DDBJ databases">
        <title>Genome assembly of wild tea tree DASZ reveals pedigree and selection history of tea varieties.</title>
        <authorList>
            <person name="Zhang W."/>
        </authorList>
    </citation>
    <scope>NUCLEOTIDE SEQUENCE [LARGE SCALE GENOMIC DNA]</scope>
    <source>
        <strain evidence="14">cv. G240</strain>
        <tissue evidence="13">Leaf</tissue>
    </source>
</reference>
<dbReference type="GO" id="GO:0020037">
    <property type="term" value="F:heme binding"/>
    <property type="evidence" value="ECO:0007669"/>
    <property type="project" value="InterPro"/>
</dbReference>
<keyword evidence="9" id="KW-0408">Iron</keyword>
<evidence type="ECO:0000256" key="2">
    <source>
        <dbReference type="ARBA" id="ARBA00004370"/>
    </source>
</evidence>
<dbReference type="Gene3D" id="1.20.120.990">
    <property type="entry name" value="Glycosyltransferase family 88, C-terminal domain"/>
    <property type="match status" value="2"/>
</dbReference>
<dbReference type="GO" id="GO:0004497">
    <property type="term" value="F:monooxygenase activity"/>
    <property type="evidence" value="ECO:0007669"/>
    <property type="project" value="UniProtKB-KW"/>
</dbReference>
<keyword evidence="14" id="KW-1185">Reference proteome</keyword>
<dbReference type="InterPro" id="IPR050665">
    <property type="entry name" value="Cytochrome_P450_Monooxygen"/>
</dbReference>
<evidence type="ECO:0000256" key="7">
    <source>
        <dbReference type="ARBA" id="ARBA00022989"/>
    </source>
</evidence>
<dbReference type="Pfam" id="PF00085">
    <property type="entry name" value="Thioredoxin"/>
    <property type="match status" value="1"/>
</dbReference>
<name>A0A7J7HA13_CAMSI</name>
<dbReference type="PROSITE" id="PS51352">
    <property type="entry name" value="THIOREDOXIN_2"/>
    <property type="match status" value="1"/>
</dbReference>
<evidence type="ECO:0000256" key="5">
    <source>
        <dbReference type="ARBA" id="ARBA00022692"/>
    </source>
</evidence>
<gene>
    <name evidence="13" type="ORF">HYC85_014651</name>
</gene>
<dbReference type="GO" id="GO:0016020">
    <property type="term" value="C:membrane"/>
    <property type="evidence" value="ECO:0007669"/>
    <property type="project" value="UniProtKB-SubCell"/>
</dbReference>
<reference evidence="14" key="1">
    <citation type="journal article" date="2020" name="Nat. Commun.">
        <title>Genome assembly of wild tea tree DASZ reveals pedigree and selection history of tea varieties.</title>
        <authorList>
            <person name="Zhang W."/>
            <person name="Zhang Y."/>
            <person name="Qiu H."/>
            <person name="Guo Y."/>
            <person name="Wan H."/>
            <person name="Zhang X."/>
            <person name="Scossa F."/>
            <person name="Alseekh S."/>
            <person name="Zhang Q."/>
            <person name="Wang P."/>
            <person name="Xu L."/>
            <person name="Schmidt M.H."/>
            <person name="Jia X."/>
            <person name="Li D."/>
            <person name="Zhu A."/>
            <person name="Guo F."/>
            <person name="Chen W."/>
            <person name="Ni D."/>
            <person name="Usadel B."/>
            <person name="Fernie A.R."/>
            <person name="Wen W."/>
        </authorList>
    </citation>
    <scope>NUCLEOTIDE SEQUENCE [LARGE SCALE GENOMIC DNA]</scope>
    <source>
        <strain evidence="14">cv. G240</strain>
    </source>
</reference>
<comment type="caution">
    <text evidence="13">The sequence shown here is derived from an EMBL/GenBank/DDBJ whole genome shotgun (WGS) entry which is preliminary data.</text>
</comment>